<feature type="region of interest" description="Disordered" evidence="6">
    <location>
        <begin position="186"/>
        <end position="220"/>
    </location>
</feature>
<comment type="subcellular location">
    <subcellularLocation>
        <location evidence="1">Mitochondrion outer membrane</location>
        <topology evidence="1">Single-pass membrane protein</topology>
    </subcellularLocation>
</comment>
<dbReference type="GO" id="GO:0005524">
    <property type="term" value="F:ATP binding"/>
    <property type="evidence" value="ECO:0007669"/>
    <property type="project" value="UniProtKB-KW"/>
</dbReference>
<dbReference type="Gene3D" id="1.10.8.60">
    <property type="match status" value="1"/>
</dbReference>
<dbReference type="Pfam" id="PF17862">
    <property type="entry name" value="AAA_lid_3"/>
    <property type="match status" value="1"/>
</dbReference>
<dbReference type="PROSITE" id="PS00674">
    <property type="entry name" value="AAA"/>
    <property type="match status" value="1"/>
</dbReference>
<comment type="caution">
    <text evidence="8">The sequence shown here is derived from an EMBL/GenBank/DDBJ whole genome shotgun (WGS) entry which is preliminary data.</text>
</comment>
<dbReference type="OrthoDB" id="1883434at2759"/>
<keyword evidence="2" id="KW-0547">Nucleotide-binding</keyword>
<reference evidence="8" key="1">
    <citation type="submission" date="2020-07" db="EMBL/GenBank/DDBJ databases">
        <title>Genome sequence and genetic diversity analysis of an under-domesticated orphan crop, white fonio (Digitaria exilis).</title>
        <authorList>
            <person name="Bennetzen J.L."/>
            <person name="Chen S."/>
            <person name="Ma X."/>
            <person name="Wang X."/>
            <person name="Yssel A.E.J."/>
            <person name="Chaluvadi S.R."/>
            <person name="Johnson M."/>
            <person name="Gangashetty P."/>
            <person name="Hamidou F."/>
            <person name="Sanogo M.D."/>
            <person name="Zwaenepoel A."/>
            <person name="Wallace J."/>
            <person name="Van De Peer Y."/>
            <person name="Van Deynze A."/>
        </authorList>
    </citation>
    <scope>NUCLEOTIDE SEQUENCE</scope>
    <source>
        <tissue evidence="8">Leaves</tissue>
    </source>
</reference>
<feature type="compositionally biased region" description="Polar residues" evidence="6">
    <location>
        <begin position="208"/>
        <end position="220"/>
    </location>
</feature>
<evidence type="ECO:0000256" key="3">
    <source>
        <dbReference type="ARBA" id="ARBA00022787"/>
    </source>
</evidence>
<protein>
    <recommendedName>
        <fullName evidence="7">AAA+ ATPase domain-containing protein</fullName>
    </recommendedName>
</protein>
<dbReference type="GO" id="GO:0005741">
    <property type="term" value="C:mitochondrial outer membrane"/>
    <property type="evidence" value="ECO:0007669"/>
    <property type="project" value="UniProtKB-SubCell"/>
</dbReference>
<evidence type="ECO:0000256" key="2">
    <source>
        <dbReference type="ARBA" id="ARBA00022741"/>
    </source>
</evidence>
<dbReference type="InterPro" id="IPR003959">
    <property type="entry name" value="ATPase_AAA_core"/>
</dbReference>
<dbReference type="InterPro" id="IPR051701">
    <property type="entry name" value="Mito_OM_Translocase_MSP1"/>
</dbReference>
<feature type="region of interest" description="Disordered" evidence="6">
    <location>
        <begin position="451"/>
        <end position="483"/>
    </location>
</feature>
<evidence type="ECO:0000256" key="1">
    <source>
        <dbReference type="ARBA" id="ARBA00004572"/>
    </source>
</evidence>
<sequence length="846" mass="93677">MEQKNLLVSALGVGVGVGLGIASARWAAPAHGEGGGAGGGAGAGAAEVEAELRRLVLDGRESEVTFDEFHNFHYYLSDQTREVLISAAFVHLKNAELSKHIRNLSAASRAILLSGPTEPYLQSLAKALSHYFKARLLILDATDFSLRIQSKYGGSSKVMVRNQSVAETTFGKMSGLIGSFMTYPKKEEPRESLRRQTSNTDLRARADGSSSEPSLKKNASVSSNMSDLASQCSAHSVRRTSTWCFDEKVLIQSLYKVMISVSENDPIILYIRDVDHFLWKSQRIYSMFQKMLAKLSGQVLILGSRLLHCDADNRDVDERVSTLFPYHVDIKPPEEETHLDCWKNQMEEDTKKIQMQDNRNHIIEVLSANDLDCDDLSSICEADTVVLSNYIEEIIVSAVSYHLIHNKDPEYKNGKLILSSKSLSHGLSIFQGGHGGKDTLKLEETKDGLKGALGSKKTETDKSATVPVGDGPSPPPKPEIPDNEFEKRIRPEVIPASEIGVTFDDIGALADIKESLQELVMLPLRRPDLFKGGLLKPCRGILLFGPPGTGKTMLAKAIANDAGASFINVSMSTITSKWFGEDEKNVRALFSLAAKVAPTIIFVDEVDSMLGQRARSGEHEAMRKIKNEFMSHWDGILSKSGERVLVLAATNRPFDLDEAIIRRFERRIMVGLPTQESRELILRTLLSKEKVDENIDFKELATMTEGYSGSDLKNLCVTAAYRPVRELLKKEREKELERREKEAKEKGTSAENPKAPESKENLESKKNSESKEENSDGKKDSSDATVGEKEATIDLRPLTMEDLKQAKNQVAASFAAEGAVMNELKQWNDLYGEGGSRKKQQLTYFL</sequence>
<evidence type="ECO:0000313" key="9">
    <source>
        <dbReference type="Proteomes" id="UP000636709"/>
    </source>
</evidence>
<evidence type="ECO:0000256" key="6">
    <source>
        <dbReference type="SAM" id="MobiDB-lite"/>
    </source>
</evidence>
<dbReference type="InterPro" id="IPR003960">
    <property type="entry name" value="ATPase_AAA_CS"/>
</dbReference>
<dbReference type="AlphaFoldDB" id="A0A835EX92"/>
<dbReference type="Gene3D" id="3.40.50.300">
    <property type="entry name" value="P-loop containing nucleotide triphosphate hydrolases"/>
    <property type="match status" value="1"/>
</dbReference>
<dbReference type="Pfam" id="PF00004">
    <property type="entry name" value="AAA"/>
    <property type="match status" value="1"/>
</dbReference>
<feature type="region of interest" description="Disordered" evidence="6">
    <location>
        <begin position="732"/>
        <end position="798"/>
    </location>
</feature>
<keyword evidence="3" id="KW-1000">Mitochondrion outer membrane</keyword>
<dbReference type="SMART" id="SM00382">
    <property type="entry name" value="AAA"/>
    <property type="match status" value="1"/>
</dbReference>
<evidence type="ECO:0000256" key="5">
    <source>
        <dbReference type="ARBA" id="ARBA00023128"/>
    </source>
</evidence>
<evidence type="ECO:0000256" key="4">
    <source>
        <dbReference type="ARBA" id="ARBA00022840"/>
    </source>
</evidence>
<evidence type="ECO:0000259" key="7">
    <source>
        <dbReference type="SMART" id="SM00382"/>
    </source>
</evidence>
<dbReference type="InterPro" id="IPR056653">
    <property type="entry name" value="DUF7751"/>
</dbReference>
<gene>
    <name evidence="8" type="ORF">HU200_026330</name>
</gene>
<dbReference type="Pfam" id="PF24933">
    <property type="entry name" value="DUF7751"/>
    <property type="match status" value="1"/>
</dbReference>
<keyword evidence="9" id="KW-1185">Reference proteome</keyword>
<name>A0A835EX92_9POAL</name>
<keyword evidence="4" id="KW-0067">ATP-binding</keyword>
<keyword evidence="3" id="KW-0472">Membrane</keyword>
<dbReference type="PANTHER" id="PTHR45644">
    <property type="entry name" value="AAA ATPASE, PUTATIVE (AFU_ORTHOLOGUE AFUA_2G12920)-RELATED-RELATED"/>
    <property type="match status" value="1"/>
</dbReference>
<keyword evidence="5" id="KW-0496">Mitochondrion</keyword>
<accession>A0A835EX92</accession>
<dbReference type="EMBL" id="JACEFO010001723">
    <property type="protein sequence ID" value="KAF8716450.1"/>
    <property type="molecule type" value="Genomic_DNA"/>
</dbReference>
<proteinExistence type="predicted"/>
<dbReference type="InterPro" id="IPR041569">
    <property type="entry name" value="AAA_lid_3"/>
</dbReference>
<dbReference type="InterPro" id="IPR027417">
    <property type="entry name" value="P-loop_NTPase"/>
</dbReference>
<dbReference type="InterPro" id="IPR003593">
    <property type="entry name" value="AAA+_ATPase"/>
</dbReference>
<dbReference type="PANTHER" id="PTHR45644:SF4">
    <property type="entry name" value="OS05G0584600 PROTEIN"/>
    <property type="match status" value="1"/>
</dbReference>
<organism evidence="8 9">
    <name type="scientific">Digitaria exilis</name>
    <dbReference type="NCBI Taxonomy" id="1010633"/>
    <lineage>
        <taxon>Eukaryota</taxon>
        <taxon>Viridiplantae</taxon>
        <taxon>Streptophyta</taxon>
        <taxon>Embryophyta</taxon>
        <taxon>Tracheophyta</taxon>
        <taxon>Spermatophyta</taxon>
        <taxon>Magnoliopsida</taxon>
        <taxon>Liliopsida</taxon>
        <taxon>Poales</taxon>
        <taxon>Poaceae</taxon>
        <taxon>PACMAD clade</taxon>
        <taxon>Panicoideae</taxon>
        <taxon>Panicodae</taxon>
        <taxon>Paniceae</taxon>
        <taxon>Anthephorinae</taxon>
        <taxon>Digitaria</taxon>
    </lineage>
</organism>
<feature type="domain" description="AAA+ ATPase" evidence="7">
    <location>
        <begin position="537"/>
        <end position="674"/>
    </location>
</feature>
<dbReference type="GO" id="GO:0016887">
    <property type="term" value="F:ATP hydrolysis activity"/>
    <property type="evidence" value="ECO:0007669"/>
    <property type="project" value="InterPro"/>
</dbReference>
<dbReference type="Proteomes" id="UP000636709">
    <property type="component" value="Unassembled WGS sequence"/>
</dbReference>
<evidence type="ECO:0000313" key="8">
    <source>
        <dbReference type="EMBL" id="KAF8716450.1"/>
    </source>
</evidence>
<dbReference type="FunFam" id="3.40.50.300:FF:000416">
    <property type="entry name" value="p-loop nucleoside triphosphate hydrolase superfamily protein"/>
    <property type="match status" value="1"/>
</dbReference>
<dbReference type="SUPFAM" id="SSF52540">
    <property type="entry name" value="P-loop containing nucleoside triphosphate hydrolases"/>
    <property type="match status" value="1"/>
</dbReference>